<dbReference type="AlphaFoldDB" id="A0A9D1JKM1"/>
<gene>
    <name evidence="2" type="ORF">IAB44_11795</name>
</gene>
<protein>
    <submittedName>
        <fullName evidence="2">Uncharacterized protein</fullName>
    </submittedName>
</protein>
<reference evidence="2" key="1">
    <citation type="submission" date="2020-10" db="EMBL/GenBank/DDBJ databases">
        <authorList>
            <person name="Gilroy R."/>
        </authorList>
    </citation>
    <scope>NUCLEOTIDE SEQUENCE</scope>
    <source>
        <strain evidence="2">CHK190-19873</strain>
    </source>
</reference>
<evidence type="ECO:0000313" key="2">
    <source>
        <dbReference type="EMBL" id="HIS32207.1"/>
    </source>
</evidence>
<reference evidence="2" key="2">
    <citation type="journal article" date="2021" name="PeerJ">
        <title>Extensive microbial diversity within the chicken gut microbiome revealed by metagenomics and culture.</title>
        <authorList>
            <person name="Gilroy R."/>
            <person name="Ravi A."/>
            <person name="Getino M."/>
            <person name="Pursley I."/>
            <person name="Horton D.L."/>
            <person name="Alikhan N.F."/>
            <person name="Baker D."/>
            <person name="Gharbi K."/>
            <person name="Hall N."/>
            <person name="Watson M."/>
            <person name="Adriaenssens E.M."/>
            <person name="Foster-Nyarko E."/>
            <person name="Jarju S."/>
            <person name="Secka A."/>
            <person name="Antonio M."/>
            <person name="Oren A."/>
            <person name="Chaudhuri R.R."/>
            <person name="La Ragione R."/>
            <person name="Hildebrand F."/>
            <person name="Pallen M.J."/>
        </authorList>
    </citation>
    <scope>NUCLEOTIDE SEQUENCE</scope>
    <source>
        <strain evidence="2">CHK190-19873</strain>
    </source>
</reference>
<proteinExistence type="predicted"/>
<evidence type="ECO:0000313" key="3">
    <source>
        <dbReference type="Proteomes" id="UP000823935"/>
    </source>
</evidence>
<organism evidence="2 3">
    <name type="scientific">Candidatus Limivivens intestinipullorum</name>
    <dbReference type="NCBI Taxonomy" id="2840858"/>
    <lineage>
        <taxon>Bacteria</taxon>
        <taxon>Bacillati</taxon>
        <taxon>Bacillota</taxon>
        <taxon>Clostridia</taxon>
        <taxon>Lachnospirales</taxon>
        <taxon>Lachnospiraceae</taxon>
        <taxon>Lachnospiraceae incertae sedis</taxon>
        <taxon>Candidatus Limivivens</taxon>
    </lineage>
</organism>
<feature type="coiled-coil region" evidence="1">
    <location>
        <begin position="156"/>
        <end position="190"/>
    </location>
</feature>
<dbReference type="EMBL" id="DVIQ01000073">
    <property type="protein sequence ID" value="HIS32207.1"/>
    <property type="molecule type" value="Genomic_DNA"/>
</dbReference>
<sequence length="196" mass="22627">MNVIPTAKIKKETRITPNNIRIENKHEKVLFSFEAVEKNEYFNLDGTCQNRAADLFDTLQKVSGIELKDIYAGKYSGKTSPFRIHRHGDANPPCKIPPNISLEDMWQIRISISKGGIHGIFSDNIFYVVWFDPQHNLYPDKNHGGLKKVIPPSTCCKDRDIEIEQLKEEIDRLQKDCEFWESYAQEKEETSNIQGV</sequence>
<accession>A0A9D1JKM1</accession>
<dbReference type="Proteomes" id="UP000823935">
    <property type="component" value="Unassembled WGS sequence"/>
</dbReference>
<keyword evidence="1" id="KW-0175">Coiled coil</keyword>
<evidence type="ECO:0000256" key="1">
    <source>
        <dbReference type="SAM" id="Coils"/>
    </source>
</evidence>
<comment type="caution">
    <text evidence="2">The sequence shown here is derived from an EMBL/GenBank/DDBJ whole genome shotgun (WGS) entry which is preliminary data.</text>
</comment>
<name>A0A9D1JKM1_9FIRM</name>